<dbReference type="PANTHER" id="PTHR33653">
    <property type="entry name" value="RIBONUCLEASE VAPC2"/>
    <property type="match status" value="1"/>
</dbReference>
<evidence type="ECO:0000259" key="9">
    <source>
        <dbReference type="Pfam" id="PF01850"/>
    </source>
</evidence>
<reference evidence="11 12" key="1">
    <citation type="journal article" date="2011" name="J. Bacteriol.">
        <title>Genome sequence of Halorhabdus tiamatea, the first archaeon isolated from a deep-sea anoxic brine lake.</title>
        <authorList>
            <person name="Antunes A."/>
            <person name="Alam I."/>
            <person name="Bajic V.B."/>
            <person name="Stingl U."/>
        </authorList>
    </citation>
    <scope>NUCLEOTIDE SEQUENCE [LARGE SCALE GENOMIC DNA]</scope>
    <source>
        <strain evidence="11 12">SARL4B</strain>
    </source>
</reference>
<dbReference type="InterPro" id="IPR002716">
    <property type="entry name" value="PIN_dom"/>
</dbReference>
<evidence type="ECO:0000256" key="5">
    <source>
        <dbReference type="ARBA" id="ARBA00022801"/>
    </source>
</evidence>
<dbReference type="GO" id="GO:0090729">
    <property type="term" value="F:toxin activity"/>
    <property type="evidence" value="ECO:0007669"/>
    <property type="project" value="UniProtKB-KW"/>
</dbReference>
<dbReference type="STRING" id="1033806.HTIA_2373"/>
<protein>
    <recommendedName>
        <fullName evidence="8">Ribonuclease VapC</fullName>
        <shortName evidence="8">RNase VapC</shortName>
        <ecNumber evidence="8">3.1.-.-</ecNumber>
    </recommendedName>
    <alternativeName>
        <fullName evidence="8">Putative toxin VapC</fullName>
    </alternativeName>
</protein>
<evidence type="ECO:0000256" key="7">
    <source>
        <dbReference type="ARBA" id="ARBA00038093"/>
    </source>
</evidence>
<keyword evidence="4 8" id="KW-0479">Metal-binding</keyword>
<keyword evidence="13" id="KW-1185">Reference proteome</keyword>
<proteinExistence type="inferred from homology"/>
<comment type="cofactor">
    <cofactor evidence="1 8">
        <name>Mg(2+)</name>
        <dbReference type="ChEBI" id="CHEBI:18420"/>
    </cofactor>
</comment>
<evidence type="ECO:0000256" key="1">
    <source>
        <dbReference type="ARBA" id="ARBA00001946"/>
    </source>
</evidence>
<dbReference type="GO" id="GO:0016787">
    <property type="term" value="F:hydrolase activity"/>
    <property type="evidence" value="ECO:0007669"/>
    <property type="project" value="UniProtKB-KW"/>
</dbReference>
<name>F7PL25_9EURY</name>
<evidence type="ECO:0000313" key="13">
    <source>
        <dbReference type="Proteomes" id="UP000015381"/>
    </source>
</evidence>
<dbReference type="InterPro" id="IPR029060">
    <property type="entry name" value="PIN-like_dom_sf"/>
</dbReference>
<dbReference type="GeneID" id="23799080"/>
<comment type="function">
    <text evidence="8">Toxic component of a toxin-antitoxin (TA) system. An RNase.</text>
</comment>
<dbReference type="Pfam" id="PF01850">
    <property type="entry name" value="PIN"/>
    <property type="match status" value="1"/>
</dbReference>
<dbReference type="PANTHER" id="PTHR33653:SF1">
    <property type="entry name" value="RIBONUCLEASE VAPC2"/>
    <property type="match status" value="1"/>
</dbReference>
<dbReference type="InterPro" id="IPR022907">
    <property type="entry name" value="VapC_family"/>
</dbReference>
<keyword evidence="6 8" id="KW-0460">Magnesium</keyword>
<keyword evidence="8" id="KW-0800">Toxin</keyword>
<comment type="similarity">
    <text evidence="7 8">Belongs to the PINc/VapC protein family.</text>
</comment>
<evidence type="ECO:0000313" key="12">
    <source>
        <dbReference type="Proteomes" id="UP000003861"/>
    </source>
</evidence>
<dbReference type="InterPro" id="IPR050556">
    <property type="entry name" value="Type_II_TA_system_RNase"/>
</dbReference>
<dbReference type="Proteomes" id="UP000003861">
    <property type="component" value="Unassembled WGS sequence"/>
</dbReference>
<feature type="binding site" evidence="8">
    <location>
        <position position="4"/>
    </location>
    <ligand>
        <name>Mg(2+)</name>
        <dbReference type="ChEBI" id="CHEBI:18420"/>
    </ligand>
</feature>
<sequence>MILDSCFLIDLLDSEAAAVAKLEEIDDELLVVPTLVYTEVAVGIGPETSTGERFEAIMDDVPLVAYDGEAARRAVDVQRDLQAAGERIGAIDAMIAGIALARDESVVTRNAGEFARTPVRVSPY</sequence>
<dbReference type="GO" id="GO:0004540">
    <property type="term" value="F:RNA nuclease activity"/>
    <property type="evidence" value="ECO:0007669"/>
    <property type="project" value="InterPro"/>
</dbReference>
<dbReference type="EMBL" id="HF571520">
    <property type="protein sequence ID" value="CCQ34481.1"/>
    <property type="molecule type" value="Genomic_DNA"/>
</dbReference>
<keyword evidence="2 8" id="KW-1277">Toxin-antitoxin system</keyword>
<feature type="binding site" evidence="8">
    <location>
        <position position="92"/>
    </location>
    <ligand>
        <name>Mg(2+)</name>
        <dbReference type="ChEBI" id="CHEBI:18420"/>
    </ligand>
</feature>
<reference evidence="10 13" key="3">
    <citation type="journal article" date="2014" name="Environ. Microbiol.">
        <title>Halorhabdus tiamatea: proteogenomics and glycosidase activity measurements identify the first cultivated euryarchaeon from a deep-sea anoxic brine lake as potential polysaccharide degrader.</title>
        <authorList>
            <person name="Werner J."/>
            <person name="Ferrer M."/>
            <person name="Michel G."/>
            <person name="Mann A.J."/>
            <person name="Huang S."/>
            <person name="Juarez S."/>
            <person name="Ciordia S."/>
            <person name="Albar J.P."/>
            <person name="Alcaide M."/>
            <person name="La Cono V."/>
            <person name="Yakimov M.M."/>
            <person name="Antunes A."/>
            <person name="Taborda M."/>
            <person name="Da Costa M.S."/>
            <person name="Amann R.I."/>
            <person name="Gloeckner F.O."/>
            <person name="Golyshina O.V."/>
            <person name="Golyshin P.N."/>
            <person name="Teeling H."/>
        </authorList>
    </citation>
    <scope>NUCLEOTIDE SEQUENCE [LARGE SCALE GENOMIC DNA]</scope>
    <source>
        <strain evidence="13">SARL4B</strain>
        <strain evidence="10">Type strain: SARL4B</strain>
    </source>
</reference>
<evidence type="ECO:0000256" key="3">
    <source>
        <dbReference type="ARBA" id="ARBA00022722"/>
    </source>
</evidence>
<evidence type="ECO:0000256" key="2">
    <source>
        <dbReference type="ARBA" id="ARBA00022649"/>
    </source>
</evidence>
<dbReference type="eggNOG" id="arCOG02219">
    <property type="taxonomic scope" value="Archaea"/>
</dbReference>
<dbReference type="GO" id="GO:0000287">
    <property type="term" value="F:magnesium ion binding"/>
    <property type="evidence" value="ECO:0007669"/>
    <property type="project" value="UniProtKB-UniRule"/>
</dbReference>
<keyword evidence="5 8" id="KW-0378">Hydrolase</keyword>
<dbReference type="RefSeq" id="WP_008526663.1">
    <property type="nucleotide sequence ID" value="NC_021921.1"/>
</dbReference>
<gene>
    <name evidence="8" type="primary">vapC</name>
    <name evidence="11" type="ORF">HLRTI_002108</name>
    <name evidence="10" type="ORF">HTIA_2373</name>
</gene>
<dbReference type="HOGENOM" id="CLU_118482_3_2_2"/>
<dbReference type="SUPFAM" id="SSF88723">
    <property type="entry name" value="PIN domain-like"/>
    <property type="match status" value="1"/>
</dbReference>
<dbReference type="EMBL" id="AFNT02000024">
    <property type="protein sequence ID" value="ERJ05837.1"/>
    <property type="molecule type" value="Genomic_DNA"/>
</dbReference>
<dbReference type="OrthoDB" id="38049at2157"/>
<evidence type="ECO:0000256" key="6">
    <source>
        <dbReference type="ARBA" id="ARBA00022842"/>
    </source>
</evidence>
<reference evidence="11 12" key="2">
    <citation type="journal article" date="2013" name="PLoS ONE">
        <title>INDIGO - INtegrated Data Warehouse of MIcrobial GenOmes with Examples from the Red Sea Extremophiles.</title>
        <authorList>
            <person name="Alam I."/>
            <person name="Antunes A."/>
            <person name="Kamau A.A."/>
            <person name="Ba Alawi W."/>
            <person name="Kalkatawi M."/>
            <person name="Stingl U."/>
            <person name="Bajic V.B."/>
        </authorList>
    </citation>
    <scope>NUCLEOTIDE SEQUENCE [LARGE SCALE GENOMIC DNA]</scope>
    <source>
        <strain evidence="11 12">SARL4B</strain>
    </source>
</reference>
<feature type="domain" description="PIN" evidence="9">
    <location>
        <begin position="1"/>
        <end position="117"/>
    </location>
</feature>
<dbReference type="Proteomes" id="UP000015381">
    <property type="component" value="Chromosome I"/>
</dbReference>
<evidence type="ECO:0000313" key="11">
    <source>
        <dbReference type="EMBL" id="ERJ05837.1"/>
    </source>
</evidence>
<dbReference type="EC" id="3.1.-.-" evidence="8"/>
<evidence type="ECO:0000256" key="4">
    <source>
        <dbReference type="ARBA" id="ARBA00022723"/>
    </source>
</evidence>
<dbReference type="KEGG" id="hti:HTIA_2373"/>
<organism evidence="11 12">
    <name type="scientific">Halorhabdus tiamatea SARL4B</name>
    <dbReference type="NCBI Taxonomy" id="1033806"/>
    <lineage>
        <taxon>Archaea</taxon>
        <taxon>Methanobacteriati</taxon>
        <taxon>Methanobacteriota</taxon>
        <taxon>Stenosarchaea group</taxon>
        <taxon>Halobacteria</taxon>
        <taxon>Halobacteriales</taxon>
        <taxon>Haloarculaceae</taxon>
        <taxon>Halorhabdus</taxon>
    </lineage>
</organism>
<dbReference type="HAMAP" id="MF_00265">
    <property type="entry name" value="VapC_Nob1"/>
    <property type="match status" value="1"/>
</dbReference>
<keyword evidence="3 8" id="KW-0540">Nuclease</keyword>
<accession>F7PL25</accession>
<dbReference type="Gene3D" id="3.40.50.1010">
    <property type="entry name" value="5'-nuclease"/>
    <property type="match status" value="1"/>
</dbReference>
<dbReference type="AlphaFoldDB" id="F7PL25"/>
<evidence type="ECO:0000256" key="8">
    <source>
        <dbReference type="HAMAP-Rule" id="MF_00265"/>
    </source>
</evidence>
<evidence type="ECO:0000313" key="10">
    <source>
        <dbReference type="EMBL" id="CCQ34481.1"/>
    </source>
</evidence>